<evidence type="ECO:0008006" key="3">
    <source>
        <dbReference type="Google" id="ProtNLM"/>
    </source>
</evidence>
<dbReference type="EMBL" id="JABEQF010000004">
    <property type="protein sequence ID" value="MBB2189621.1"/>
    <property type="molecule type" value="Genomic_DNA"/>
</dbReference>
<dbReference type="Proteomes" id="UP000555756">
    <property type="component" value="Unassembled WGS sequence"/>
</dbReference>
<dbReference type="Gene3D" id="3.40.1410.10">
    <property type="entry name" value="Chorismate lyase-like"/>
    <property type="match status" value="1"/>
</dbReference>
<dbReference type="RefSeq" id="WP_183118799.1">
    <property type="nucleotide sequence ID" value="NZ_JABEQF010000004.1"/>
</dbReference>
<organism evidence="1 2">
    <name type="scientific">Gluconacetobacter azotocaptans</name>
    <dbReference type="NCBI Taxonomy" id="142834"/>
    <lineage>
        <taxon>Bacteria</taxon>
        <taxon>Pseudomonadati</taxon>
        <taxon>Pseudomonadota</taxon>
        <taxon>Alphaproteobacteria</taxon>
        <taxon>Acetobacterales</taxon>
        <taxon>Acetobacteraceae</taxon>
        <taxon>Gluconacetobacter</taxon>
    </lineage>
</organism>
<name>A0A7W4JRK5_9PROT</name>
<accession>A0A7W4JRK5</accession>
<evidence type="ECO:0000313" key="1">
    <source>
        <dbReference type="EMBL" id="MBB2189621.1"/>
    </source>
</evidence>
<comment type="caution">
    <text evidence="1">The sequence shown here is derived from an EMBL/GenBank/DDBJ whole genome shotgun (WGS) entry which is preliminary data.</text>
</comment>
<proteinExistence type="predicted"/>
<reference evidence="1 2" key="1">
    <citation type="submission" date="2020-04" db="EMBL/GenBank/DDBJ databases">
        <title>Description of novel Gluconacetobacter.</title>
        <authorList>
            <person name="Sombolestani A."/>
        </authorList>
    </citation>
    <scope>NUCLEOTIDE SEQUENCE [LARGE SCALE GENOMIC DNA]</scope>
    <source>
        <strain evidence="1 2">LMG 21311</strain>
    </source>
</reference>
<gene>
    <name evidence="1" type="ORF">HLH34_06545</name>
</gene>
<dbReference type="InterPro" id="IPR028978">
    <property type="entry name" value="Chorismate_lyase_/UTRA_dom_sf"/>
</dbReference>
<dbReference type="SUPFAM" id="SSF64288">
    <property type="entry name" value="Chorismate lyase-like"/>
    <property type="match status" value="1"/>
</dbReference>
<sequence length="216" mass="23970">MILRRGLALWGLLLAVASVPDGRARAADWPDTAASRVELHALIDTLDDRLLHQPSATLTLEEWCRTHNLAPVAHVVAHRVPGVEKAPTPIQRQALDVDAHEHVRYRRVDLSCGDRVLSVADNWYVPGRLTPEMNAALDHSDIAFGHAVAALHFTRRTLESTRLWSPQGQPSTTGVIRLPAAILRHRAVLYRQDGIPFSEVVETYTGAMLDFPLPSR</sequence>
<protein>
    <recommendedName>
        <fullName evidence="3">Chorismate lyase</fullName>
    </recommendedName>
</protein>
<evidence type="ECO:0000313" key="2">
    <source>
        <dbReference type="Proteomes" id="UP000555756"/>
    </source>
</evidence>
<keyword evidence="2" id="KW-1185">Reference proteome</keyword>
<dbReference type="AlphaFoldDB" id="A0A7W4JRK5"/>